<feature type="domain" description="Myosin motor" evidence="11">
    <location>
        <begin position="73"/>
        <end position="806"/>
    </location>
</feature>
<name>A0A0M3JUI8_ANISI</name>
<evidence type="ECO:0000256" key="7">
    <source>
        <dbReference type="ARBA" id="ARBA00023175"/>
    </source>
</evidence>
<evidence type="ECO:0000256" key="5">
    <source>
        <dbReference type="ARBA" id="ARBA00023054"/>
    </source>
</evidence>
<gene>
    <name evidence="13" type="ORF">ASIM_LOCUS11316</name>
</gene>
<feature type="binding site" evidence="9">
    <location>
        <begin position="166"/>
        <end position="173"/>
    </location>
    <ligand>
        <name>ATP</name>
        <dbReference type="ChEBI" id="CHEBI:30616"/>
    </ligand>
</feature>
<dbReference type="CDD" id="cd01377">
    <property type="entry name" value="MYSc_class_II"/>
    <property type="match status" value="1"/>
</dbReference>
<evidence type="ECO:0000313" key="14">
    <source>
        <dbReference type="Proteomes" id="UP000267096"/>
    </source>
</evidence>
<evidence type="ECO:0000256" key="6">
    <source>
        <dbReference type="ARBA" id="ARBA00023123"/>
    </source>
</evidence>
<dbReference type="GO" id="GO:0000146">
    <property type="term" value="F:microfilament motor activity"/>
    <property type="evidence" value="ECO:0007669"/>
    <property type="project" value="TreeGrafter"/>
</dbReference>
<organism evidence="15">
    <name type="scientific">Anisakis simplex</name>
    <name type="common">Herring worm</name>
    <dbReference type="NCBI Taxonomy" id="6269"/>
    <lineage>
        <taxon>Eukaryota</taxon>
        <taxon>Metazoa</taxon>
        <taxon>Ecdysozoa</taxon>
        <taxon>Nematoda</taxon>
        <taxon>Chromadorea</taxon>
        <taxon>Rhabditida</taxon>
        <taxon>Spirurina</taxon>
        <taxon>Ascaridomorpha</taxon>
        <taxon>Ascaridoidea</taxon>
        <taxon>Anisakidae</taxon>
        <taxon>Anisakis</taxon>
        <taxon>Anisakis simplex complex</taxon>
    </lineage>
</organism>
<dbReference type="PANTHER" id="PTHR13140:SF857">
    <property type="entry name" value="MYOSIN-11"/>
    <property type="match status" value="1"/>
</dbReference>
<dbReference type="Proteomes" id="UP000267096">
    <property type="component" value="Unassembled WGS sequence"/>
</dbReference>
<dbReference type="WBParaSite" id="ASIM_0001185001-mRNA-1">
    <property type="protein sequence ID" value="ASIM_0001185001-mRNA-1"/>
    <property type="gene ID" value="ASIM_0001185001"/>
</dbReference>
<dbReference type="GO" id="GO:0005524">
    <property type="term" value="F:ATP binding"/>
    <property type="evidence" value="ECO:0007669"/>
    <property type="project" value="UniProtKB-UniRule"/>
</dbReference>
<dbReference type="GO" id="GO:0051015">
    <property type="term" value="F:actin filament binding"/>
    <property type="evidence" value="ECO:0007669"/>
    <property type="project" value="InterPro"/>
</dbReference>
<proteinExistence type="inferred from homology"/>
<keyword evidence="2 9" id="KW-0547">Nucleotide-binding</keyword>
<dbReference type="GO" id="GO:0030017">
    <property type="term" value="C:sarcomere"/>
    <property type="evidence" value="ECO:0007669"/>
    <property type="project" value="UniProtKB-ARBA"/>
</dbReference>
<dbReference type="Gene3D" id="1.20.120.720">
    <property type="entry name" value="Myosin VI head, motor domain, U50 subdomain"/>
    <property type="match status" value="1"/>
</dbReference>
<dbReference type="FunFam" id="1.20.120.720:FF:000001">
    <property type="entry name" value="Myosin heavy chain, muscle"/>
    <property type="match status" value="1"/>
</dbReference>
<dbReference type="Gene3D" id="1.10.10.820">
    <property type="match status" value="1"/>
</dbReference>
<reference evidence="15" key="1">
    <citation type="submission" date="2016-04" db="UniProtKB">
        <authorList>
            <consortium name="WormBaseParasite"/>
        </authorList>
    </citation>
    <scope>IDENTIFICATION</scope>
</reference>
<dbReference type="Gene3D" id="1.20.5.4820">
    <property type="match status" value="1"/>
</dbReference>
<evidence type="ECO:0000256" key="2">
    <source>
        <dbReference type="ARBA" id="ARBA00022741"/>
    </source>
</evidence>
<dbReference type="GO" id="GO:0016020">
    <property type="term" value="C:membrane"/>
    <property type="evidence" value="ECO:0007669"/>
    <property type="project" value="TreeGrafter"/>
</dbReference>
<evidence type="ECO:0000256" key="8">
    <source>
        <dbReference type="ARBA" id="ARBA00023203"/>
    </source>
</evidence>
<keyword evidence="14" id="KW-1185">Reference proteome</keyword>
<dbReference type="PROSITE" id="PS51456">
    <property type="entry name" value="MYOSIN_MOTOR"/>
    <property type="match status" value="1"/>
</dbReference>
<dbReference type="PANTHER" id="PTHR13140">
    <property type="entry name" value="MYOSIN"/>
    <property type="match status" value="1"/>
</dbReference>
<dbReference type="SUPFAM" id="SSF52540">
    <property type="entry name" value="P-loop containing nucleoside triphosphate hydrolases"/>
    <property type="match status" value="1"/>
</dbReference>
<keyword evidence="7 9" id="KW-0505">Motor protein</keyword>
<dbReference type="InterPro" id="IPR036961">
    <property type="entry name" value="Kinesin_motor_dom_sf"/>
</dbReference>
<dbReference type="PROSITE" id="PS51844">
    <property type="entry name" value="SH3_LIKE"/>
    <property type="match status" value="1"/>
</dbReference>
<dbReference type="InterPro" id="IPR008989">
    <property type="entry name" value="Myosin_S1_N"/>
</dbReference>
<dbReference type="GO" id="GO:0007015">
    <property type="term" value="P:actin filament organization"/>
    <property type="evidence" value="ECO:0007669"/>
    <property type="project" value="TreeGrafter"/>
</dbReference>
<accession>A0A0M3JUI8</accession>
<feature type="domain" description="Myosin N-terminal SH3-like" evidence="12">
    <location>
        <begin position="19"/>
        <end position="69"/>
    </location>
</feature>
<evidence type="ECO:0000256" key="3">
    <source>
        <dbReference type="ARBA" id="ARBA00022840"/>
    </source>
</evidence>
<dbReference type="SUPFAM" id="SSF90257">
    <property type="entry name" value="Myosin rod fragments"/>
    <property type="match status" value="4"/>
</dbReference>
<dbReference type="FunFam" id="2.30.30.360:FF:000001">
    <property type="entry name" value="Myosin heavy chain"/>
    <property type="match status" value="1"/>
</dbReference>
<dbReference type="PRINTS" id="PR00193">
    <property type="entry name" value="MYOSINHEAVY"/>
</dbReference>
<dbReference type="Gene3D" id="2.30.30.360">
    <property type="entry name" value="Myosin S1 fragment, N-terminal"/>
    <property type="match status" value="1"/>
</dbReference>
<feature type="region of interest" description="Disordered" evidence="10">
    <location>
        <begin position="950"/>
        <end position="974"/>
    </location>
</feature>
<evidence type="ECO:0000313" key="13">
    <source>
        <dbReference type="EMBL" id="VDK44796.1"/>
    </source>
</evidence>
<dbReference type="Pfam" id="PF01576">
    <property type="entry name" value="Myosin_tail_1"/>
    <property type="match status" value="1"/>
</dbReference>
<dbReference type="FunFam" id="1.20.58.530:FF:000003">
    <property type="entry name" value="Myosin heavy chain 10"/>
    <property type="match status" value="1"/>
</dbReference>
<dbReference type="PROSITE" id="PS50096">
    <property type="entry name" value="IQ"/>
    <property type="match status" value="1"/>
</dbReference>
<sequence>MSQVQKGIVADPALQAEWSKKRLVWVPHETEGFVAGVVKEDRTDEVVVEIAETGKKLTLSKDDIQKMNPPKFDKVEDMAELTCLNEASVLHNLKERYFSSLIYTYSGLFCVVINPYKKLPIYSEALIEAFKGKKRHEMPPHIFAITDTAYRSMLQEREDQSILCTGESGAGKTENTKKVIQYLAYVAGATKSKTPSSPAKPRHDLENVIGELENQLLQANPILEAFGNSKTVKNDNSSRFGKFIRINFDMSGYICGANIEFYLLEKSRTLRQAADERSFHIFYQFLRGTSPTEKDSEIDALELLKKSKCKPKRNIALNLLQTAFSFLANFLLEEVDKYRFLNNGYICVPNVDDATEFHNTIRSMKIMGFNNDEITSVLRLVSAVLLFGNMEFFQEKKSDQAILPDDRVAQKLCHLLGLPLVEFTKAFLRPRIKVGKEFVHKSQNKEQAEFAVEAIGKACYEKMFCWLVGRLNKSLDRTRRTGASFIGILDIAGFEIFELNSFEQLCINYTNEKLQQLFNNTMFILEQEEYQREGIDWKFIDFGLDLQPTIDLIEKPMGILALLDEQCLFPKATDKSLVEKLLVNHAKHPKFVIPEMRAKSDFAVIHYAGRVDYSADQWLMKNMDPLNENVVALFQNSSDPFVFSIWKDAEYASISASQQNQTVYGTRTKKGMFRTVSQMHREQLTRLMTTLRNTNPHFVRCIVPNHEKKAGKITSMLVLEQLRCNGVLEGIRICRQGFPNRVPFQEFRHRYEILTPNVIPKGFMDGKEAVRKMVDALELESNLYRIGQSKIFFRAGVLAHLEEERDLKLTDLIVSFQAQCRAFLARRLYQKRVQQSNAIRVLQRNGLAWLKLRNWQWWRLFTKVKPLLQVTNQEAAIAAKDEELKVVKEKLAARESEFLEYEKRIQLLSEERAVLQKQLQQESDERAEADERRERLAAKKDELEEMLSELNSKMDESEEQLGKTSEEKKKLQETVRDLEEQLEEEEQARQKLQLDKMNVDQKWKKLEEKHAELYDSFEKLMKEKKNLEERTIQLSNQVLEEEEKAKHMGKQRSRVEVSLHELEQELQKEKQAKVELDRIRRKLEAEAEEQKELLEEKRNKLEELNSLLSKREASLTVLLTKSDEDNANNVALQKQIREQESLLEELKEDLENEKSLRAKAEKSRRDLNDDLETLRTEYLEAADKTAVSLEIQKKKDDELKELKRSLDSMAAASEGKIEEVKQKYQRQIEDLSEQMEQHKRLRAQAEKSRNAIDAEKSELAAELAAMQSARAEADKKRKFAESSAVEMTARFNELETAKLLATQQLAKAQNELDAIVKQKEDDEQNLSALLKKISLLEQQLADAHDQLQEETKSKLAIQSRVRELEDEIAESAELREEMELKRKELEAVRFYLRIYPEGLQQIESLRASLLEARKKADEDALQQMEELKKKAQRDLEIAQQALSEAELARDRSDRSKKKLQQEVEDTNVELNNIRTYARDMEKKQRKFDQQLAEERGNLQKVSAERDTYAQESRDRETRILSLNNDLEELRSQLEESERMKRLLQMELDESVSTKDDVGKSVHELEKAKRQLELELQEQKAQIEELEDAVQIAEDARLRLDVNLQALKAEQERALATKEKESEEKRKSLFKQIRDLETELENERRGKSGAVSQRKKMESQMAELSQQLEVANRLKDDYNRQLKKYQQMMKELQHDCEEARQAKEELAASAREIERKLRSVESENVRLVEANEMLTNQKRLLEADQDELEELRGRGGSLNIDEKRRFESKIAALEEEIEEEQSNIELATDKQRKAQLQVEQLTTELSMERSLSQKLDAEKQALERANRELKGKVSELEASTQSRARAQLAALEAKIQYLEEQYNAETLERTNAARQCRRLEKRLADAILQLEDERRNTEQHKEQADRANVRARQLRRQLDEMEEEMARERTKARNLQREIDDLNEANDTLARDNTTLRGQRRPPRDTLLGGRRIHNIRNSSPHDDLDSIGTEGSDLTDDLKRGLPLKE</sequence>
<feature type="region of interest" description="Disordered" evidence="10">
    <location>
        <begin position="1942"/>
        <end position="2006"/>
    </location>
</feature>
<feature type="region of interest" description="Actin-binding" evidence="9">
    <location>
        <begin position="684"/>
        <end position="706"/>
    </location>
</feature>
<feature type="compositionally biased region" description="Basic and acidic residues" evidence="10">
    <location>
        <begin position="952"/>
        <end position="974"/>
    </location>
</feature>
<protein>
    <submittedName>
        <fullName evidence="15">Myosin heavy chain, non-muscle</fullName>
    </submittedName>
</protein>
<dbReference type="GO" id="GO:0016459">
    <property type="term" value="C:myosin complex"/>
    <property type="evidence" value="ECO:0007669"/>
    <property type="project" value="UniProtKB-KW"/>
</dbReference>
<feature type="compositionally biased region" description="Basic and acidic residues" evidence="10">
    <location>
        <begin position="1996"/>
        <end position="2006"/>
    </location>
</feature>
<dbReference type="GO" id="GO:0005516">
    <property type="term" value="F:calmodulin binding"/>
    <property type="evidence" value="ECO:0007669"/>
    <property type="project" value="UniProtKB-KW"/>
</dbReference>
<dbReference type="InterPro" id="IPR002928">
    <property type="entry name" value="Myosin_tail"/>
</dbReference>
<keyword evidence="3 9" id="KW-0067">ATP-binding</keyword>
<evidence type="ECO:0000313" key="15">
    <source>
        <dbReference type="WBParaSite" id="ASIM_0001185001-mRNA-1"/>
    </source>
</evidence>
<dbReference type="Pfam" id="PF02736">
    <property type="entry name" value="Myosin_N"/>
    <property type="match status" value="1"/>
</dbReference>
<evidence type="ECO:0000259" key="12">
    <source>
        <dbReference type="PROSITE" id="PS51844"/>
    </source>
</evidence>
<dbReference type="GO" id="GO:0045177">
    <property type="term" value="C:apical part of cell"/>
    <property type="evidence" value="ECO:0007669"/>
    <property type="project" value="UniProtKB-ARBA"/>
</dbReference>
<dbReference type="SMART" id="SM00242">
    <property type="entry name" value="MYSc"/>
    <property type="match status" value="1"/>
</dbReference>
<evidence type="ECO:0000256" key="4">
    <source>
        <dbReference type="ARBA" id="ARBA00022860"/>
    </source>
</evidence>
<evidence type="ECO:0000256" key="1">
    <source>
        <dbReference type="ARBA" id="ARBA00008314"/>
    </source>
</evidence>
<dbReference type="FunFam" id="1.20.5.4820:FF:000002">
    <property type="entry name" value="Myosin heavy chain 10"/>
    <property type="match status" value="1"/>
</dbReference>
<keyword evidence="5" id="KW-0175">Coiled coil</keyword>
<keyword evidence="4" id="KW-0112">Calmodulin-binding</keyword>
<dbReference type="Gene3D" id="1.20.5.340">
    <property type="match status" value="2"/>
</dbReference>
<dbReference type="EMBL" id="UYRR01031058">
    <property type="protein sequence ID" value="VDK44796.1"/>
    <property type="molecule type" value="Genomic_DNA"/>
</dbReference>
<dbReference type="Gene3D" id="1.20.58.530">
    <property type="match status" value="1"/>
</dbReference>
<comment type="similarity">
    <text evidence="1 9">Belongs to the TRAFAC class myosin-kinesin ATPase superfamily. Myosin family.</text>
</comment>
<keyword evidence="8 9" id="KW-0009">Actin-binding</keyword>
<evidence type="ECO:0000259" key="11">
    <source>
        <dbReference type="PROSITE" id="PS51456"/>
    </source>
</evidence>
<evidence type="ECO:0000256" key="9">
    <source>
        <dbReference type="PROSITE-ProRule" id="PRU00782"/>
    </source>
</evidence>
<evidence type="ECO:0000256" key="10">
    <source>
        <dbReference type="SAM" id="MobiDB-lite"/>
    </source>
</evidence>
<reference evidence="13 14" key="2">
    <citation type="submission" date="2018-11" db="EMBL/GenBank/DDBJ databases">
        <authorList>
            <consortium name="Pathogen Informatics"/>
        </authorList>
    </citation>
    <scope>NUCLEOTIDE SEQUENCE [LARGE SCALE GENOMIC DNA]</scope>
</reference>
<dbReference type="InterPro" id="IPR004009">
    <property type="entry name" value="SH3_Myosin"/>
</dbReference>
<dbReference type="InterPro" id="IPR001609">
    <property type="entry name" value="Myosin_head_motor_dom-like"/>
</dbReference>
<dbReference type="InterPro" id="IPR027417">
    <property type="entry name" value="P-loop_NTPase"/>
</dbReference>
<dbReference type="Gene3D" id="3.40.850.10">
    <property type="entry name" value="Kinesin motor domain"/>
    <property type="match status" value="1"/>
</dbReference>
<dbReference type="FunFam" id="3.40.850.10:FF:000101">
    <property type="entry name" value="Slow myosin heavy chain 2"/>
    <property type="match status" value="1"/>
</dbReference>
<dbReference type="FunFam" id="3.30.70.1590:FF:000001">
    <property type="entry name" value="Myosin heavy chain"/>
    <property type="match status" value="1"/>
</dbReference>
<dbReference type="Pfam" id="PF00063">
    <property type="entry name" value="Myosin_head"/>
    <property type="match status" value="2"/>
</dbReference>
<keyword evidence="6 9" id="KW-0518">Myosin</keyword>
<dbReference type="OrthoDB" id="10055605at2759"/>